<gene>
    <name evidence="2" type="ordered locus">Nham_0732</name>
</gene>
<dbReference type="eggNOG" id="ENOG50333QC">
    <property type="taxonomic scope" value="Bacteria"/>
</dbReference>
<dbReference type="EMBL" id="CP000319">
    <property type="protein sequence ID" value="ABE61615.1"/>
    <property type="molecule type" value="Genomic_DNA"/>
</dbReference>
<feature type="region of interest" description="Disordered" evidence="1">
    <location>
        <begin position="187"/>
        <end position="228"/>
    </location>
</feature>
<reference evidence="2 3" key="1">
    <citation type="submission" date="2006-03" db="EMBL/GenBank/DDBJ databases">
        <title>Complete sequence of chromosome of Nitrobacter hamburgensis X14.</title>
        <authorList>
            <consortium name="US DOE Joint Genome Institute"/>
            <person name="Copeland A."/>
            <person name="Lucas S."/>
            <person name="Lapidus A."/>
            <person name="Barry K."/>
            <person name="Detter J.C."/>
            <person name="Glavina del Rio T."/>
            <person name="Hammon N."/>
            <person name="Israni S."/>
            <person name="Dalin E."/>
            <person name="Tice H."/>
            <person name="Pitluck S."/>
            <person name="Chain P."/>
            <person name="Malfatti S."/>
            <person name="Shin M."/>
            <person name="Vergez L."/>
            <person name="Schmutz J."/>
            <person name="Larimer F."/>
            <person name="Land M."/>
            <person name="Hauser L."/>
            <person name="Kyrpides N."/>
            <person name="Ivanova N."/>
            <person name="Ward B."/>
            <person name="Arp D."/>
            <person name="Klotz M."/>
            <person name="Stein L."/>
            <person name="O'Mullan G."/>
            <person name="Starkenburg S."/>
            <person name="Sayavedra L."/>
            <person name="Poret-Peterson A.T."/>
            <person name="Gentry M.E."/>
            <person name="Bruce D."/>
            <person name="Richardson P."/>
        </authorList>
    </citation>
    <scope>NUCLEOTIDE SEQUENCE [LARGE SCALE GENOMIC DNA]</scope>
    <source>
        <strain evidence="3">DSM 10229 / NCIMB 13809 / X14</strain>
    </source>
</reference>
<name>Q1QQ82_NITHX</name>
<dbReference type="Proteomes" id="UP000001953">
    <property type="component" value="Chromosome"/>
</dbReference>
<evidence type="ECO:0000256" key="1">
    <source>
        <dbReference type="SAM" id="MobiDB-lite"/>
    </source>
</evidence>
<feature type="compositionally biased region" description="Basic and acidic residues" evidence="1">
    <location>
        <begin position="205"/>
        <end position="220"/>
    </location>
</feature>
<evidence type="ECO:0000313" key="2">
    <source>
        <dbReference type="EMBL" id="ABE61615.1"/>
    </source>
</evidence>
<sequence>MRHRSLREIPVKLTLLVLVLGIPASTLALPTNADDIDLDAPRRAGGPSAPSLWDQPAPPPPNPVRPPAQAPQQTIKHTPSANPLWAIPLAKLSNTRARPIFSASRRPPPAAVALVPAATAPPPPPRVERPELSLVGTVVGDDMRFGVFIDPATRATLRLKIGDDFQGWKLHSVQGREVTLTHDGQTAILSLPQPGTPKATGPSRRSADNADTRDHTDNHPPPRRKGGR</sequence>
<feature type="region of interest" description="Disordered" evidence="1">
    <location>
        <begin position="38"/>
        <end position="80"/>
    </location>
</feature>
<proteinExistence type="predicted"/>
<accession>Q1QQ82</accession>
<evidence type="ECO:0000313" key="3">
    <source>
        <dbReference type="Proteomes" id="UP000001953"/>
    </source>
</evidence>
<dbReference type="RefSeq" id="WP_011509317.1">
    <property type="nucleotide sequence ID" value="NC_007964.1"/>
</dbReference>
<organism evidence="2 3">
    <name type="scientific">Nitrobacter hamburgensis (strain DSM 10229 / NCIMB 13809 / X14)</name>
    <dbReference type="NCBI Taxonomy" id="323097"/>
    <lineage>
        <taxon>Bacteria</taxon>
        <taxon>Pseudomonadati</taxon>
        <taxon>Pseudomonadota</taxon>
        <taxon>Alphaproteobacteria</taxon>
        <taxon>Hyphomicrobiales</taxon>
        <taxon>Nitrobacteraceae</taxon>
        <taxon>Nitrobacter</taxon>
    </lineage>
</organism>
<protein>
    <submittedName>
        <fullName evidence="2">Putative general secretion pathway protein N</fullName>
    </submittedName>
</protein>
<keyword evidence="3" id="KW-1185">Reference proteome</keyword>
<feature type="compositionally biased region" description="Pro residues" evidence="1">
    <location>
        <begin position="56"/>
        <end position="69"/>
    </location>
</feature>
<dbReference type="STRING" id="323097.Nham_0732"/>
<dbReference type="OrthoDB" id="8366079at2"/>
<dbReference type="HOGENOM" id="CLU_105745_0_0_5"/>
<dbReference type="AlphaFoldDB" id="Q1QQ82"/>
<dbReference type="KEGG" id="nha:Nham_0732"/>